<name>A0ABR0DUS4_9LAMI</name>
<dbReference type="PANTHER" id="PTHR47953:SF16">
    <property type="entry name" value="CYTOCHROME P450 71D8"/>
    <property type="match status" value="1"/>
</dbReference>
<keyword evidence="10" id="KW-0472">Membrane</keyword>
<comment type="caution">
    <text evidence="11">The sequence shown here is derived from an EMBL/GenBank/DDBJ whole genome shotgun (WGS) entry which is preliminary data.</text>
</comment>
<evidence type="ECO:0000256" key="2">
    <source>
        <dbReference type="ARBA" id="ARBA00010617"/>
    </source>
</evidence>
<keyword evidence="10" id="KW-0812">Transmembrane</keyword>
<dbReference type="PRINTS" id="PR00385">
    <property type="entry name" value="P450"/>
</dbReference>
<dbReference type="PRINTS" id="PR00463">
    <property type="entry name" value="EP450I"/>
</dbReference>
<dbReference type="PROSITE" id="PS00086">
    <property type="entry name" value="CYTOCHROME_P450"/>
    <property type="match status" value="1"/>
</dbReference>
<proteinExistence type="inferred from homology"/>
<keyword evidence="3 9" id="KW-0349">Heme</keyword>
<dbReference type="InterPro" id="IPR001128">
    <property type="entry name" value="Cyt_P450"/>
</dbReference>
<comment type="similarity">
    <text evidence="2 9">Belongs to the cytochrome P450 family.</text>
</comment>
<organism evidence="11 12">
    <name type="scientific">Penstemon davidsonii</name>
    <dbReference type="NCBI Taxonomy" id="160366"/>
    <lineage>
        <taxon>Eukaryota</taxon>
        <taxon>Viridiplantae</taxon>
        <taxon>Streptophyta</taxon>
        <taxon>Embryophyta</taxon>
        <taxon>Tracheophyta</taxon>
        <taxon>Spermatophyta</taxon>
        <taxon>Magnoliopsida</taxon>
        <taxon>eudicotyledons</taxon>
        <taxon>Gunneridae</taxon>
        <taxon>Pentapetalae</taxon>
        <taxon>asterids</taxon>
        <taxon>lamiids</taxon>
        <taxon>Lamiales</taxon>
        <taxon>Plantaginaceae</taxon>
        <taxon>Cheloneae</taxon>
        <taxon>Penstemon</taxon>
    </lineage>
</organism>
<dbReference type="PANTHER" id="PTHR47953">
    <property type="entry name" value="OS08G0105600 PROTEIN"/>
    <property type="match status" value="1"/>
</dbReference>
<evidence type="ECO:0000256" key="1">
    <source>
        <dbReference type="ARBA" id="ARBA00004606"/>
    </source>
</evidence>
<keyword evidence="6 9" id="KW-0560">Oxidoreductase</keyword>
<evidence type="ECO:0000256" key="9">
    <source>
        <dbReference type="RuleBase" id="RU000461"/>
    </source>
</evidence>
<dbReference type="Pfam" id="PF00067">
    <property type="entry name" value="p450"/>
    <property type="match status" value="1"/>
</dbReference>
<gene>
    <name evidence="11" type="ORF">RD792_000299</name>
</gene>
<evidence type="ECO:0000313" key="12">
    <source>
        <dbReference type="Proteomes" id="UP001291926"/>
    </source>
</evidence>
<dbReference type="SUPFAM" id="SSF48264">
    <property type="entry name" value="Cytochrome P450"/>
    <property type="match status" value="1"/>
</dbReference>
<feature type="transmembrane region" description="Helical" evidence="10">
    <location>
        <begin position="6"/>
        <end position="25"/>
    </location>
</feature>
<evidence type="ECO:0000256" key="3">
    <source>
        <dbReference type="ARBA" id="ARBA00022617"/>
    </source>
</evidence>
<evidence type="ECO:0000256" key="5">
    <source>
        <dbReference type="ARBA" id="ARBA00022968"/>
    </source>
</evidence>
<accession>A0ABR0DUS4</accession>
<evidence type="ECO:0000256" key="10">
    <source>
        <dbReference type="SAM" id="Phobius"/>
    </source>
</evidence>
<protein>
    <recommendedName>
        <fullName evidence="13">Cytochrome P450</fullName>
    </recommendedName>
</protein>
<evidence type="ECO:0000256" key="7">
    <source>
        <dbReference type="ARBA" id="ARBA00023004"/>
    </source>
</evidence>
<dbReference type="InterPro" id="IPR002401">
    <property type="entry name" value="Cyt_P450_E_grp-I"/>
</dbReference>
<dbReference type="Proteomes" id="UP001291926">
    <property type="component" value="Unassembled WGS sequence"/>
</dbReference>
<keyword evidence="7 9" id="KW-0408">Iron</keyword>
<evidence type="ECO:0008006" key="13">
    <source>
        <dbReference type="Google" id="ProtNLM"/>
    </source>
</evidence>
<keyword evidence="10" id="KW-1133">Transmembrane helix</keyword>
<dbReference type="InterPro" id="IPR036396">
    <property type="entry name" value="Cyt_P450_sf"/>
</dbReference>
<sequence>MILQYYYFSTALILVFSIFFFIKPWSKSNSKNKPSNLPPSPPELPIIGHAHLLGKLPFRSFMSLAETYGDIMHIKLGEVHAFVVSSPEIAKEVLRTRDPLFADRATSLATKIMWYNNIDIAFSPYNDYWRQMRKICIAELLSAKNVRSFGSIRSDEISNLIKSIQSSASTGSVIDITKMIFKITSSITCRAAYGKVCRDRDALIDLMNESLVHTGGYMIADLFPSSKLLNILSWNKQRLLRIRGKVDMILDSIINEHKDNLSSGITKGNGESGNEDLVDVLLRLQEGGELAFPIGNDNIKAIIYDMFAAATETSSATLDWTMVELMRNPLVMRKVQAEVRQAFKHGNIMDEDEVGKLKYLKFVVKETLRIHPTTPLLVRASREDSEVFGYFIPAKARVMVNNWAMGRNPKYFPNPESYIPERFENNGIDFNGSNFEYLPFGAGKRMCPGMAFGLASVEVPLAQLLYHFDWKLPSGIRSIDLNMTENPGISAPRKEHLYLLATSYDPSNQKSFN</sequence>
<dbReference type="CDD" id="cd11072">
    <property type="entry name" value="CYP71-like"/>
    <property type="match status" value="1"/>
</dbReference>
<keyword evidence="5" id="KW-0735">Signal-anchor</keyword>
<dbReference type="Gene3D" id="1.10.630.10">
    <property type="entry name" value="Cytochrome P450"/>
    <property type="match status" value="1"/>
</dbReference>
<dbReference type="InterPro" id="IPR052306">
    <property type="entry name" value="CYP450_71D"/>
</dbReference>
<evidence type="ECO:0000256" key="4">
    <source>
        <dbReference type="ARBA" id="ARBA00022723"/>
    </source>
</evidence>
<evidence type="ECO:0000313" key="11">
    <source>
        <dbReference type="EMBL" id="KAK4492972.1"/>
    </source>
</evidence>
<keyword evidence="8 9" id="KW-0503">Monooxygenase</keyword>
<keyword evidence="4 9" id="KW-0479">Metal-binding</keyword>
<comment type="subcellular location">
    <subcellularLocation>
        <location evidence="1">Membrane</location>
        <topology evidence="1">Single-pass type II membrane protein</topology>
    </subcellularLocation>
</comment>
<dbReference type="EMBL" id="JAYDYQ010001086">
    <property type="protein sequence ID" value="KAK4492972.1"/>
    <property type="molecule type" value="Genomic_DNA"/>
</dbReference>
<keyword evidence="12" id="KW-1185">Reference proteome</keyword>
<evidence type="ECO:0000256" key="8">
    <source>
        <dbReference type="ARBA" id="ARBA00023033"/>
    </source>
</evidence>
<evidence type="ECO:0000256" key="6">
    <source>
        <dbReference type="ARBA" id="ARBA00023002"/>
    </source>
</evidence>
<dbReference type="InterPro" id="IPR017972">
    <property type="entry name" value="Cyt_P450_CS"/>
</dbReference>
<reference evidence="11 12" key="1">
    <citation type="journal article" date="2023" name="bioRxiv">
        <title>Genome report: Whole genome sequence and annotation of Penstemon davidsonii.</title>
        <authorList>
            <person name="Ostevik K.L."/>
            <person name="Alabady M."/>
            <person name="Zhang M."/>
            <person name="Rausher M.D."/>
        </authorList>
    </citation>
    <scope>NUCLEOTIDE SEQUENCE [LARGE SCALE GENOMIC DNA]</scope>
    <source>
        <strain evidence="11">DNT005</strain>
        <tissue evidence="11">Whole leaf</tissue>
    </source>
</reference>